<dbReference type="CDD" id="cd03443">
    <property type="entry name" value="PaaI_thioesterase"/>
    <property type="match status" value="1"/>
</dbReference>
<gene>
    <name evidence="1" type="ORF">theurythT_15130</name>
</gene>
<name>A0ABQ6H1J4_9GAMM</name>
<dbReference type="InterPro" id="IPR027961">
    <property type="entry name" value="DUF4442"/>
</dbReference>
<keyword evidence="2" id="KW-1185">Reference proteome</keyword>
<dbReference type="SUPFAM" id="SSF54637">
    <property type="entry name" value="Thioesterase/thiol ester dehydrase-isomerase"/>
    <property type="match status" value="1"/>
</dbReference>
<dbReference type="Proteomes" id="UP001157133">
    <property type="component" value="Unassembled WGS sequence"/>
</dbReference>
<dbReference type="RefSeq" id="WP_284207412.1">
    <property type="nucleotide sequence ID" value="NZ_BSSU01000007.1"/>
</dbReference>
<dbReference type="Pfam" id="PF14539">
    <property type="entry name" value="DUF4442"/>
    <property type="match status" value="1"/>
</dbReference>
<reference evidence="1 2" key="1">
    <citation type="submission" date="2023-03" db="EMBL/GenBank/DDBJ databases">
        <title>Draft genome sequence of Thalassotalea eurytherma JCM 18482T.</title>
        <authorList>
            <person name="Sawabe T."/>
        </authorList>
    </citation>
    <scope>NUCLEOTIDE SEQUENCE [LARGE SCALE GENOMIC DNA]</scope>
    <source>
        <strain evidence="1 2">JCM 18482</strain>
    </source>
</reference>
<evidence type="ECO:0000313" key="2">
    <source>
        <dbReference type="Proteomes" id="UP001157133"/>
    </source>
</evidence>
<protein>
    <recommendedName>
        <fullName evidence="3">DUF4442 domain-containing protein</fullName>
    </recommendedName>
</protein>
<dbReference type="EMBL" id="BSSU01000007">
    <property type="protein sequence ID" value="GLX82061.1"/>
    <property type="molecule type" value="Genomic_DNA"/>
</dbReference>
<sequence>MANKFSKVVNKINKGPASLRPFLLTKVFNSQVKYAKTSNVKLLSVTNSAVELKIENKKRVQNHIGGVHAIAASLLAESATGIVFGMNVPDSHVPLLKSMKIEYQRRMVGDLTAHATLTEEQITQIETQDKGDMMVPVSITDESGQQPIECFMEWAWVAKRRD</sequence>
<dbReference type="InterPro" id="IPR029069">
    <property type="entry name" value="HotDog_dom_sf"/>
</dbReference>
<evidence type="ECO:0000313" key="1">
    <source>
        <dbReference type="EMBL" id="GLX82061.1"/>
    </source>
</evidence>
<proteinExistence type="predicted"/>
<organism evidence="1 2">
    <name type="scientific">Thalassotalea eurytherma</name>
    <dbReference type="NCBI Taxonomy" id="1144278"/>
    <lineage>
        <taxon>Bacteria</taxon>
        <taxon>Pseudomonadati</taxon>
        <taxon>Pseudomonadota</taxon>
        <taxon>Gammaproteobacteria</taxon>
        <taxon>Alteromonadales</taxon>
        <taxon>Colwelliaceae</taxon>
        <taxon>Thalassotalea</taxon>
    </lineage>
</organism>
<comment type="caution">
    <text evidence="1">The sequence shown here is derived from an EMBL/GenBank/DDBJ whole genome shotgun (WGS) entry which is preliminary data.</text>
</comment>
<accession>A0ABQ6H1J4</accession>
<dbReference type="Gene3D" id="3.10.129.10">
    <property type="entry name" value="Hotdog Thioesterase"/>
    <property type="match status" value="1"/>
</dbReference>
<evidence type="ECO:0008006" key="3">
    <source>
        <dbReference type="Google" id="ProtNLM"/>
    </source>
</evidence>